<proteinExistence type="predicted"/>
<organism evidence="4 5">
    <name type="scientific">Alistipes shahii</name>
    <dbReference type="NCBI Taxonomy" id="328814"/>
    <lineage>
        <taxon>Bacteria</taxon>
        <taxon>Pseudomonadati</taxon>
        <taxon>Bacteroidota</taxon>
        <taxon>Bacteroidia</taxon>
        <taxon>Bacteroidales</taxon>
        <taxon>Rikenellaceae</taxon>
        <taxon>Alistipes</taxon>
    </lineage>
</organism>
<dbReference type="Proteomes" id="UP000323567">
    <property type="component" value="Unassembled WGS sequence"/>
</dbReference>
<dbReference type="InterPro" id="IPR005181">
    <property type="entry name" value="SASA"/>
</dbReference>
<protein>
    <submittedName>
        <fullName evidence="4">Sialate O-acetylesterase</fullName>
    </submittedName>
</protein>
<dbReference type="RefSeq" id="WP_015547403.1">
    <property type="nucleotide sequence ID" value="NZ_CAUATG010000004.1"/>
</dbReference>
<gene>
    <name evidence="4" type="ORF">F2Y13_05935</name>
</gene>
<feature type="domain" description="Sialate O-acetylesterase" evidence="3">
    <location>
        <begin position="104"/>
        <end position="336"/>
    </location>
</feature>
<dbReference type="InterPro" id="IPR039329">
    <property type="entry name" value="SIAE"/>
</dbReference>
<name>A0A5B3GC21_9BACT</name>
<reference evidence="4 5" key="1">
    <citation type="journal article" date="2019" name="Nat. Med.">
        <title>A library of human gut bacterial isolates paired with longitudinal multiomics data enables mechanistic microbiome research.</title>
        <authorList>
            <person name="Poyet M."/>
            <person name="Groussin M."/>
            <person name="Gibbons S.M."/>
            <person name="Avila-Pacheco J."/>
            <person name="Jiang X."/>
            <person name="Kearney S.M."/>
            <person name="Perrotta A.R."/>
            <person name="Berdy B."/>
            <person name="Zhao S."/>
            <person name="Lieberman T.D."/>
            <person name="Swanson P.K."/>
            <person name="Smith M."/>
            <person name="Roesemann S."/>
            <person name="Alexander J.E."/>
            <person name="Rich S.A."/>
            <person name="Livny J."/>
            <person name="Vlamakis H."/>
            <person name="Clish C."/>
            <person name="Bullock K."/>
            <person name="Deik A."/>
            <person name="Scott J."/>
            <person name="Pierce K.A."/>
            <person name="Xavier R.J."/>
            <person name="Alm E.J."/>
        </authorList>
    </citation>
    <scope>NUCLEOTIDE SEQUENCE [LARGE SCALE GENOMIC DNA]</scope>
    <source>
        <strain evidence="4 5">BIOML-A2</strain>
    </source>
</reference>
<dbReference type="Gene3D" id="3.40.50.1110">
    <property type="entry name" value="SGNH hydrolase"/>
    <property type="match status" value="1"/>
</dbReference>
<keyword evidence="1" id="KW-0378">Hydrolase</keyword>
<dbReference type="GO" id="GO:0001681">
    <property type="term" value="F:sialate O-acetylesterase activity"/>
    <property type="evidence" value="ECO:0007669"/>
    <property type="project" value="InterPro"/>
</dbReference>
<evidence type="ECO:0000259" key="3">
    <source>
        <dbReference type="Pfam" id="PF03629"/>
    </source>
</evidence>
<dbReference type="Pfam" id="PF03629">
    <property type="entry name" value="SASA"/>
    <property type="match status" value="1"/>
</dbReference>
<evidence type="ECO:0000256" key="2">
    <source>
        <dbReference type="SAM" id="SignalP"/>
    </source>
</evidence>
<evidence type="ECO:0000256" key="1">
    <source>
        <dbReference type="ARBA" id="ARBA00022801"/>
    </source>
</evidence>
<dbReference type="PANTHER" id="PTHR22901:SF0">
    <property type="entry name" value="SIALATE O-ACETYLESTERASE"/>
    <property type="match status" value="1"/>
</dbReference>
<feature type="signal peptide" evidence="2">
    <location>
        <begin position="1"/>
        <end position="19"/>
    </location>
</feature>
<dbReference type="Gene3D" id="2.60.40.10">
    <property type="entry name" value="Immunoglobulins"/>
    <property type="match status" value="1"/>
</dbReference>
<dbReference type="PANTHER" id="PTHR22901">
    <property type="entry name" value="SIALATE O-ACETYLESTERASE"/>
    <property type="match status" value="1"/>
</dbReference>
<comment type="caution">
    <text evidence="4">The sequence shown here is derived from an EMBL/GenBank/DDBJ whole genome shotgun (WGS) entry which is preliminary data.</text>
</comment>
<keyword evidence="2" id="KW-0732">Signal</keyword>
<dbReference type="EMBL" id="VVXK01000006">
    <property type="protein sequence ID" value="KAA2370762.1"/>
    <property type="molecule type" value="Genomic_DNA"/>
</dbReference>
<dbReference type="SUPFAM" id="SSF52266">
    <property type="entry name" value="SGNH hydrolase"/>
    <property type="match status" value="1"/>
</dbReference>
<dbReference type="InterPro" id="IPR036514">
    <property type="entry name" value="SGNH_hydro_sf"/>
</dbReference>
<dbReference type="GeneID" id="92757498"/>
<dbReference type="GO" id="GO:0005975">
    <property type="term" value="P:carbohydrate metabolic process"/>
    <property type="evidence" value="ECO:0007669"/>
    <property type="project" value="TreeGrafter"/>
</dbReference>
<dbReference type="AlphaFoldDB" id="A0A5B3GC21"/>
<evidence type="ECO:0000313" key="5">
    <source>
        <dbReference type="Proteomes" id="UP000323567"/>
    </source>
</evidence>
<evidence type="ECO:0000313" key="4">
    <source>
        <dbReference type="EMBL" id="KAA2370762.1"/>
    </source>
</evidence>
<dbReference type="InterPro" id="IPR013783">
    <property type="entry name" value="Ig-like_fold"/>
</dbReference>
<accession>A0A5B3GC21</accession>
<sequence>MKRILLTLAALGTALTMQAKVVLPGIFGDNMVLQQQSEAQFWGKAAPGKKVTIRPSWSTQGITANVGKDGRWRAAVPTPEAGGPYTIELSDGERLTLRDVLIGEVWLCSGQSNMEMPVHGFPNQPVEGSAEAIIRARAATPIRLCTVKRSTARTPQEECAAQWLKHTPEAVAGTSATAYYFARYLQSVLDVPVGVIVTCWGGTPVEAWMDRETMSGFKEFDLSFLDNPDQIDRPQYKPCGLYNGMIAPLVPYTVKGFLWYQGESNRPNPTQYRALMPAFVKMLRERWAQGELPFYYVQIAPYRYDGPNAISGALLREAQLHNLKDIPSSGMAVTLDIGDEGCIHPAKKEEVGTRLAWLALSKTYGMKGIDADTPVCEKMEVADGKAYLTFATGPDGLAPYGRTLTGFEMAGADRVFHPATARIEKGKSRLIVACDAVPEPVAVRYAFRNVPEATLFNTSGIPASSFRTDDWEVK</sequence>
<feature type="chain" id="PRO_5022959149" evidence="2">
    <location>
        <begin position="20"/>
        <end position="474"/>
    </location>
</feature>